<evidence type="ECO:0000256" key="6">
    <source>
        <dbReference type="ARBA" id="ARBA00023004"/>
    </source>
</evidence>
<sequence>MKLTHSNLPDPLAGVPHAPARNRLIRALALAGLGTLMALPVTLHAQGLEEIVVTARKRAENIMDIPDAITAFNAETIENARITSIQDFANLTPNLTIIDQLVPGTQTVSIRGMTTVQNGELPLAFVVDGVNVPSMNFINQELVDIERIEVLRGPQGALYGRGAIGGAINVVTKTPTDEVEVIGKATYGKGNAFFAGGTVSGPISEGSAYGRLSFSYRNEDGLIDNLAAGTEADPVEETSVQGRLIFHPSDQLTIDLRGRYMTGESGGVYLAPVTTEQIDDFSIPIDMNLNGDDDRDVWSASAKVDYDFSNGITFTSISGVSDTEEYFFGDGDFSPAQTFAQDWIIEVEAFNQEFRFTSADDAPIRWIAGVFYQDREDREFTRFGLEGPGPSVVPFDPPAGNREIRDRKSYAVFGQAEYDLTDRVELTAGLRYDSEDNETQSLHLGGLVQEETFSEWQPKVSLTYHWNDDVMTFLSMSRGFRPGGFSPSSGLLYENEVSDNFEIGVKASLLDSKVHLSASAFRIDFSDQQYFFSRATPAGVQRFIININETTNTGVEFEVSTNPIEGLDISLGLGVTDTEIDDFDGSGDFVGNQTPQVNDYSAVLSTQYRWPLGDSGWHGIGRFDWERRGPVYWDLENLVKTPSKDYLNLYFGIENDNLTLFAWGDNVLDEQQPTAIGPNAFGPGLHLRTPSRPASYGVGVRFRY</sequence>
<keyword evidence="5 11" id="KW-0812">Transmembrane</keyword>
<dbReference type="PANTHER" id="PTHR32552">
    <property type="entry name" value="FERRICHROME IRON RECEPTOR-RELATED"/>
    <property type="match status" value="1"/>
</dbReference>
<organism evidence="15 16">
    <name type="scientific">Elongatibacter sediminis</name>
    <dbReference type="NCBI Taxonomy" id="3119006"/>
    <lineage>
        <taxon>Bacteria</taxon>
        <taxon>Pseudomonadati</taxon>
        <taxon>Pseudomonadota</taxon>
        <taxon>Gammaproteobacteria</taxon>
        <taxon>Chromatiales</taxon>
        <taxon>Wenzhouxiangellaceae</taxon>
        <taxon>Elongatibacter</taxon>
    </lineage>
</organism>
<gene>
    <name evidence="15" type="ORF">V3330_01125</name>
</gene>
<dbReference type="PANTHER" id="PTHR32552:SF81">
    <property type="entry name" value="TONB-DEPENDENT OUTER MEMBRANE RECEPTOR"/>
    <property type="match status" value="1"/>
</dbReference>
<evidence type="ECO:0000256" key="4">
    <source>
        <dbReference type="ARBA" id="ARBA00022496"/>
    </source>
</evidence>
<comment type="subcellular location">
    <subcellularLocation>
        <location evidence="1 11">Cell outer membrane</location>
        <topology evidence="1 11">Multi-pass membrane protein</topology>
    </subcellularLocation>
</comment>
<dbReference type="EMBL" id="JAZHOG010000001">
    <property type="protein sequence ID" value="MEJ8566210.1"/>
    <property type="molecule type" value="Genomic_DNA"/>
</dbReference>
<dbReference type="AlphaFoldDB" id="A0AAW9RCX2"/>
<evidence type="ECO:0000256" key="5">
    <source>
        <dbReference type="ARBA" id="ARBA00022692"/>
    </source>
</evidence>
<protein>
    <submittedName>
        <fullName evidence="15">TonB-dependent receptor</fullName>
    </submittedName>
</protein>
<dbReference type="CDD" id="cd01347">
    <property type="entry name" value="ligand_gated_channel"/>
    <property type="match status" value="1"/>
</dbReference>
<keyword evidence="8 12" id="KW-0798">TonB box</keyword>
<dbReference type="InterPro" id="IPR039426">
    <property type="entry name" value="TonB-dep_rcpt-like"/>
</dbReference>
<dbReference type="Gene3D" id="2.40.170.20">
    <property type="entry name" value="TonB-dependent receptor, beta-barrel domain"/>
    <property type="match status" value="1"/>
</dbReference>
<dbReference type="InterPro" id="IPR000531">
    <property type="entry name" value="Beta-barrel_TonB"/>
</dbReference>
<keyword evidence="16" id="KW-1185">Reference proteome</keyword>
<evidence type="ECO:0000256" key="10">
    <source>
        <dbReference type="ARBA" id="ARBA00023237"/>
    </source>
</evidence>
<evidence type="ECO:0000313" key="16">
    <source>
        <dbReference type="Proteomes" id="UP001359886"/>
    </source>
</evidence>
<feature type="domain" description="TonB-dependent receptor-like beta-barrel" evidence="13">
    <location>
        <begin position="256"/>
        <end position="667"/>
    </location>
</feature>
<keyword evidence="6" id="KW-0408">Iron</keyword>
<dbReference type="InterPro" id="IPR036942">
    <property type="entry name" value="Beta-barrel_TonB_sf"/>
</dbReference>
<keyword evidence="3 11" id="KW-1134">Transmembrane beta strand</keyword>
<comment type="caution">
    <text evidence="15">The sequence shown here is derived from an EMBL/GenBank/DDBJ whole genome shotgun (WGS) entry which is preliminary data.</text>
</comment>
<dbReference type="PROSITE" id="PS52016">
    <property type="entry name" value="TONB_DEPENDENT_REC_3"/>
    <property type="match status" value="1"/>
</dbReference>
<evidence type="ECO:0000256" key="3">
    <source>
        <dbReference type="ARBA" id="ARBA00022452"/>
    </source>
</evidence>
<dbReference type="GO" id="GO:0009279">
    <property type="term" value="C:cell outer membrane"/>
    <property type="evidence" value="ECO:0007669"/>
    <property type="project" value="UniProtKB-SubCell"/>
</dbReference>
<dbReference type="GO" id="GO:0006826">
    <property type="term" value="P:iron ion transport"/>
    <property type="evidence" value="ECO:0007669"/>
    <property type="project" value="UniProtKB-KW"/>
</dbReference>
<feature type="domain" description="TonB-dependent receptor plug" evidence="14">
    <location>
        <begin position="62"/>
        <end position="167"/>
    </location>
</feature>
<evidence type="ECO:0000313" key="15">
    <source>
        <dbReference type="EMBL" id="MEJ8566210.1"/>
    </source>
</evidence>
<keyword evidence="10 11" id="KW-0998">Cell outer membrane</keyword>
<keyword evidence="15" id="KW-0675">Receptor</keyword>
<evidence type="ECO:0000256" key="12">
    <source>
        <dbReference type="RuleBase" id="RU003357"/>
    </source>
</evidence>
<evidence type="ECO:0000256" key="2">
    <source>
        <dbReference type="ARBA" id="ARBA00022448"/>
    </source>
</evidence>
<dbReference type="Pfam" id="PF07715">
    <property type="entry name" value="Plug"/>
    <property type="match status" value="1"/>
</dbReference>
<keyword evidence="9 11" id="KW-0472">Membrane</keyword>
<reference evidence="15 16" key="1">
    <citation type="submission" date="2024-02" db="EMBL/GenBank/DDBJ databases">
        <title>A novel Wenzhouxiangellaceae bacterium, isolated from coastal sediments.</title>
        <authorList>
            <person name="Du Z.-J."/>
            <person name="Ye Y.-Q."/>
            <person name="Zhang X.-Y."/>
        </authorList>
    </citation>
    <scope>NUCLEOTIDE SEQUENCE [LARGE SCALE GENOMIC DNA]</scope>
    <source>
        <strain evidence="15 16">CH-27</strain>
    </source>
</reference>
<dbReference type="SUPFAM" id="SSF56935">
    <property type="entry name" value="Porins"/>
    <property type="match status" value="1"/>
</dbReference>
<evidence type="ECO:0000256" key="9">
    <source>
        <dbReference type="ARBA" id="ARBA00023136"/>
    </source>
</evidence>
<accession>A0AAW9RCX2</accession>
<evidence type="ECO:0000259" key="14">
    <source>
        <dbReference type="Pfam" id="PF07715"/>
    </source>
</evidence>
<proteinExistence type="inferred from homology"/>
<dbReference type="Proteomes" id="UP001359886">
    <property type="component" value="Unassembled WGS sequence"/>
</dbReference>
<comment type="similarity">
    <text evidence="11 12">Belongs to the TonB-dependent receptor family.</text>
</comment>
<keyword evidence="7" id="KW-0406">Ion transport</keyword>
<evidence type="ECO:0000256" key="7">
    <source>
        <dbReference type="ARBA" id="ARBA00023065"/>
    </source>
</evidence>
<keyword evidence="4" id="KW-0410">Iron transport</keyword>
<evidence type="ECO:0000256" key="1">
    <source>
        <dbReference type="ARBA" id="ARBA00004571"/>
    </source>
</evidence>
<evidence type="ECO:0000256" key="8">
    <source>
        <dbReference type="ARBA" id="ARBA00023077"/>
    </source>
</evidence>
<keyword evidence="2 11" id="KW-0813">Transport</keyword>
<name>A0AAW9RCX2_9GAMM</name>
<evidence type="ECO:0000259" key="13">
    <source>
        <dbReference type="Pfam" id="PF00593"/>
    </source>
</evidence>
<dbReference type="Pfam" id="PF00593">
    <property type="entry name" value="TonB_dep_Rec_b-barrel"/>
    <property type="match status" value="1"/>
</dbReference>
<dbReference type="RefSeq" id="WP_354693533.1">
    <property type="nucleotide sequence ID" value="NZ_JAZHOG010000001.1"/>
</dbReference>
<dbReference type="InterPro" id="IPR012910">
    <property type="entry name" value="Plug_dom"/>
</dbReference>
<evidence type="ECO:0000256" key="11">
    <source>
        <dbReference type="PROSITE-ProRule" id="PRU01360"/>
    </source>
</evidence>